<dbReference type="OrthoDB" id="2407155at2759"/>
<comment type="caution">
    <text evidence="1">The sequence shown here is derived from an EMBL/GenBank/DDBJ whole genome shotgun (WGS) entry which is preliminary data.</text>
</comment>
<dbReference type="AlphaFoldDB" id="A0A9N9N4Z8"/>
<accession>A0A9N9N4Z8</accession>
<dbReference type="Proteomes" id="UP000789342">
    <property type="component" value="Unassembled WGS sequence"/>
</dbReference>
<proteinExistence type="predicted"/>
<organism evidence="1 2">
    <name type="scientific">Acaulospora morrowiae</name>
    <dbReference type="NCBI Taxonomy" id="94023"/>
    <lineage>
        <taxon>Eukaryota</taxon>
        <taxon>Fungi</taxon>
        <taxon>Fungi incertae sedis</taxon>
        <taxon>Mucoromycota</taxon>
        <taxon>Glomeromycotina</taxon>
        <taxon>Glomeromycetes</taxon>
        <taxon>Diversisporales</taxon>
        <taxon>Acaulosporaceae</taxon>
        <taxon>Acaulospora</taxon>
    </lineage>
</organism>
<name>A0A9N9N4Z8_9GLOM</name>
<evidence type="ECO:0000313" key="1">
    <source>
        <dbReference type="EMBL" id="CAG8702586.1"/>
    </source>
</evidence>
<sequence length="142" mass="16578">MSISQVLSPKPITGTITIRHPRTKNHPHLCTICKVKHYSTIRDLTQHKNAIHKDYNIFRSGRQLIKFPCMESQFVSVFGRYIMCFFPAKGTYSCVFKGENADDMLSEILGNQQWDTRYYKARQCAYVVLYMEGWDQQQLTST</sequence>
<keyword evidence="2" id="KW-1185">Reference proteome</keyword>
<dbReference type="EMBL" id="CAJVPV010017412">
    <property type="protein sequence ID" value="CAG8702586.1"/>
    <property type="molecule type" value="Genomic_DNA"/>
</dbReference>
<gene>
    <name evidence="1" type="ORF">AMORRO_LOCUS12217</name>
</gene>
<evidence type="ECO:0000313" key="2">
    <source>
        <dbReference type="Proteomes" id="UP000789342"/>
    </source>
</evidence>
<reference evidence="1" key="1">
    <citation type="submission" date="2021-06" db="EMBL/GenBank/DDBJ databases">
        <authorList>
            <person name="Kallberg Y."/>
            <person name="Tangrot J."/>
            <person name="Rosling A."/>
        </authorList>
    </citation>
    <scope>NUCLEOTIDE SEQUENCE</scope>
    <source>
        <strain evidence="1">CL551</strain>
    </source>
</reference>
<protein>
    <submittedName>
        <fullName evidence="1">13921_t:CDS:1</fullName>
    </submittedName>
</protein>